<feature type="non-terminal residue" evidence="1">
    <location>
        <position position="152"/>
    </location>
</feature>
<sequence>VAHQLICVKKGQAPYQASLAELVETYLGTTVKGLESGRAALNLDFCGFAKRPLAFCLLKYAALGVFYLPRLALAMSCQISPEEVIKASEEFVLYRHLNEAFPNPKEMNKKGTVLEGVVVVRNPEKIIFKLNSDVTGIVCTPAALKRFQDVQY</sequence>
<keyword evidence="1" id="KW-0269">Exonuclease</keyword>
<dbReference type="OMA" id="MSCHIDP"/>
<accession>U6L8H9</accession>
<dbReference type="InterPro" id="IPR012337">
    <property type="entry name" value="RNaseH-like_sf"/>
</dbReference>
<dbReference type="InterPro" id="IPR036397">
    <property type="entry name" value="RNaseH_sf"/>
</dbReference>
<dbReference type="EMBL" id="HG677765">
    <property type="protein sequence ID" value="CDJ44879.1"/>
    <property type="molecule type" value="Genomic_DNA"/>
</dbReference>
<reference evidence="1" key="1">
    <citation type="submission" date="2013-10" db="EMBL/GenBank/DDBJ databases">
        <title>Genomic analysis of the causative agents of coccidiosis in chickens.</title>
        <authorList>
            <person name="Reid A.J."/>
            <person name="Blake D."/>
            <person name="Billington K."/>
            <person name="Browne H."/>
            <person name="Dunn M."/>
            <person name="Hung S."/>
            <person name="Kawahara F."/>
            <person name="Miranda-Saavedra D."/>
            <person name="Mourier T."/>
            <person name="Nagra H."/>
            <person name="Otto T.D."/>
            <person name="Rawlings N."/>
            <person name="Sanchez A."/>
            <person name="Sanders M."/>
            <person name="Subramaniam C."/>
            <person name="Tay Y."/>
            <person name="Dear P."/>
            <person name="Doerig C."/>
            <person name="Gruber A."/>
            <person name="Parkinson J."/>
            <person name="Shirley M."/>
            <person name="Wan K.L."/>
            <person name="Berriman M."/>
            <person name="Tomley F."/>
            <person name="Pain A."/>
        </authorList>
    </citation>
    <scope>NUCLEOTIDE SEQUENCE [LARGE SCALE GENOMIC DNA]</scope>
    <source>
        <strain evidence="1">Houghton</strain>
    </source>
</reference>
<name>U6L8H9_EIMTE</name>
<dbReference type="RefSeq" id="XP_013235626.1">
    <property type="nucleotide sequence ID" value="XM_013380172.1"/>
</dbReference>
<gene>
    <name evidence="1" type="ORF">ETH_00037450</name>
</gene>
<dbReference type="OrthoDB" id="26838at2759"/>
<keyword evidence="1" id="KW-0378">Hydrolase</keyword>
<dbReference type="Gene3D" id="3.30.420.10">
    <property type="entry name" value="Ribonuclease H-like superfamily/Ribonuclease H"/>
    <property type="match status" value="1"/>
</dbReference>
<dbReference type="VEuPathDB" id="ToxoDB:ETH_00037450"/>
<dbReference type="GO" id="GO:0004527">
    <property type="term" value="F:exonuclease activity"/>
    <property type="evidence" value="ECO:0007669"/>
    <property type="project" value="UniProtKB-KW"/>
</dbReference>
<reference evidence="1" key="2">
    <citation type="submission" date="2013-10" db="EMBL/GenBank/DDBJ databases">
        <authorList>
            <person name="Aslett M."/>
        </authorList>
    </citation>
    <scope>NUCLEOTIDE SEQUENCE [LARGE SCALE GENOMIC DNA]</scope>
    <source>
        <strain evidence="1">Houghton</strain>
    </source>
</reference>
<dbReference type="AlphaFoldDB" id="U6L8H9"/>
<organism evidence="1 2">
    <name type="scientific">Eimeria tenella</name>
    <name type="common">Coccidian parasite</name>
    <dbReference type="NCBI Taxonomy" id="5802"/>
    <lineage>
        <taxon>Eukaryota</taxon>
        <taxon>Sar</taxon>
        <taxon>Alveolata</taxon>
        <taxon>Apicomplexa</taxon>
        <taxon>Conoidasida</taxon>
        <taxon>Coccidia</taxon>
        <taxon>Eucoccidiorida</taxon>
        <taxon>Eimeriorina</taxon>
        <taxon>Eimeriidae</taxon>
        <taxon>Eimeria</taxon>
    </lineage>
</organism>
<keyword evidence="2" id="KW-1185">Reference proteome</keyword>
<dbReference type="GeneID" id="25256531"/>
<dbReference type="Proteomes" id="UP000030747">
    <property type="component" value="Unassembled WGS sequence"/>
</dbReference>
<proteinExistence type="predicted"/>
<evidence type="ECO:0000313" key="2">
    <source>
        <dbReference type="Proteomes" id="UP000030747"/>
    </source>
</evidence>
<dbReference type="SUPFAM" id="SSF53098">
    <property type="entry name" value="Ribonuclease H-like"/>
    <property type="match status" value="1"/>
</dbReference>
<keyword evidence="1" id="KW-0540">Nuclease</keyword>
<protein>
    <submittedName>
        <fullName evidence="1">3'-5' exonuclease domain containing protein, related</fullName>
    </submittedName>
</protein>
<dbReference type="VEuPathDB" id="ToxoDB:ETH2_0932900"/>
<evidence type="ECO:0000313" key="1">
    <source>
        <dbReference type="EMBL" id="CDJ44879.1"/>
    </source>
</evidence>
<dbReference type="GO" id="GO:0003676">
    <property type="term" value="F:nucleic acid binding"/>
    <property type="evidence" value="ECO:0007669"/>
    <property type="project" value="InterPro"/>
</dbReference>
<feature type="non-terminal residue" evidence="1">
    <location>
        <position position="1"/>
    </location>
</feature>